<organism evidence="5 6">
    <name type="scientific">Aeromonas sobria</name>
    <dbReference type="NCBI Taxonomy" id="646"/>
    <lineage>
        <taxon>Bacteria</taxon>
        <taxon>Pseudomonadati</taxon>
        <taxon>Pseudomonadota</taxon>
        <taxon>Gammaproteobacteria</taxon>
        <taxon>Aeromonadales</taxon>
        <taxon>Aeromonadaceae</taxon>
        <taxon>Aeromonas</taxon>
    </lineage>
</organism>
<reference evidence="5 6" key="1">
    <citation type="submission" date="2016-09" db="EMBL/GenBank/DDBJ databases">
        <title>Draft Genome Sequence of Aeromonas sobria Strain 08005, Isolated from Sick Rana catesbeiana.</title>
        <authorList>
            <person name="Yang Q."/>
        </authorList>
    </citation>
    <scope>NUCLEOTIDE SEQUENCE [LARGE SCALE GENOMIC DNA]</scope>
    <source>
        <strain evidence="5 6">08005</strain>
    </source>
</reference>
<gene>
    <name evidence="5" type="ORF">BJD16_14275</name>
</gene>
<dbReference type="PROSITE" id="PS50294">
    <property type="entry name" value="WD_REPEATS_REGION"/>
    <property type="match status" value="1"/>
</dbReference>
<evidence type="ECO:0000256" key="1">
    <source>
        <dbReference type="ARBA" id="ARBA00022574"/>
    </source>
</evidence>
<dbReference type="GeneID" id="58923555"/>
<sequence>MIKSAIYLVSLCLMLTGCEQSSQPSQQLTLASTGLLTADLASDGKLAIVSSISQGIIVWDLEQNRQRWRWKQSDSPDDLVFITRFSEDNSHAITATTDTFATWRLQDGRSQGYYSLPESKLRDIALSANGRYVLIGREDGKAEWLDTQSGRRLQFLGHTEQINTVDLSANGRYALTGGNDYSAYLWDTRSGQVIWRFNHGGRVVMARLEPSGRYAFTADSSRASIWDLKTGKEVSQLQYDHRFEVYTSARFANDGKWLITGAPSRQLSLWQVSDGALLQRWRVSPQPKVKPPSAVVYGVALRDNSHLISASSSGLAEIWTIK</sequence>
<evidence type="ECO:0000313" key="6">
    <source>
        <dbReference type="Proteomes" id="UP000179934"/>
    </source>
</evidence>
<evidence type="ECO:0000259" key="4">
    <source>
        <dbReference type="Pfam" id="PF13360"/>
    </source>
</evidence>
<dbReference type="InterPro" id="IPR050505">
    <property type="entry name" value="WDR55/POC1"/>
</dbReference>
<dbReference type="PROSITE" id="PS51257">
    <property type="entry name" value="PROKAR_LIPOPROTEIN"/>
    <property type="match status" value="1"/>
</dbReference>
<keyword evidence="1 3" id="KW-0853">WD repeat</keyword>
<dbReference type="InterPro" id="IPR019775">
    <property type="entry name" value="WD40_repeat_CS"/>
</dbReference>
<proteinExistence type="predicted"/>
<dbReference type="PANTHER" id="PTHR44019:SF8">
    <property type="entry name" value="POC1 CENTRIOLAR PROTEIN HOMOLOG"/>
    <property type="match status" value="1"/>
</dbReference>
<dbReference type="Pfam" id="PF00400">
    <property type="entry name" value="WD40"/>
    <property type="match status" value="1"/>
</dbReference>
<dbReference type="Pfam" id="PF13360">
    <property type="entry name" value="PQQ_2"/>
    <property type="match status" value="1"/>
</dbReference>
<dbReference type="STRING" id="646.BJD16_14275"/>
<name>A0A1S2CTE9_AERSO</name>
<dbReference type="Gene3D" id="2.130.10.10">
    <property type="entry name" value="YVTN repeat-like/Quinoprotein amine dehydrogenase"/>
    <property type="match status" value="2"/>
</dbReference>
<comment type="caution">
    <text evidence="5">The sequence shown here is derived from an EMBL/GenBank/DDBJ whole genome shotgun (WGS) entry which is preliminary data.</text>
</comment>
<feature type="domain" description="Pyrrolo-quinoline quinone repeat" evidence="4">
    <location>
        <begin position="34"/>
        <end position="234"/>
    </location>
</feature>
<dbReference type="OrthoDB" id="6192037at2"/>
<dbReference type="AlphaFoldDB" id="A0A1S2CTE9"/>
<evidence type="ECO:0000256" key="2">
    <source>
        <dbReference type="ARBA" id="ARBA00022737"/>
    </source>
</evidence>
<dbReference type="SMART" id="SM00320">
    <property type="entry name" value="WD40"/>
    <property type="match status" value="6"/>
</dbReference>
<dbReference type="SUPFAM" id="SSF50978">
    <property type="entry name" value="WD40 repeat-like"/>
    <property type="match status" value="1"/>
</dbReference>
<keyword evidence="2" id="KW-0677">Repeat</keyword>
<protein>
    <recommendedName>
        <fullName evidence="4">Pyrrolo-quinoline quinone repeat domain-containing protein</fullName>
    </recommendedName>
</protein>
<evidence type="ECO:0000313" key="5">
    <source>
        <dbReference type="EMBL" id="OHY91992.1"/>
    </source>
</evidence>
<dbReference type="InterPro" id="IPR015943">
    <property type="entry name" value="WD40/YVTN_repeat-like_dom_sf"/>
</dbReference>
<dbReference type="InterPro" id="IPR036322">
    <property type="entry name" value="WD40_repeat_dom_sf"/>
</dbReference>
<dbReference type="PANTHER" id="PTHR44019">
    <property type="entry name" value="WD REPEAT-CONTAINING PROTEIN 55"/>
    <property type="match status" value="1"/>
</dbReference>
<dbReference type="PROSITE" id="PS50082">
    <property type="entry name" value="WD_REPEATS_2"/>
    <property type="match status" value="1"/>
</dbReference>
<accession>A0A1S2CTE9</accession>
<dbReference type="InterPro" id="IPR002372">
    <property type="entry name" value="PQQ_rpt_dom"/>
</dbReference>
<feature type="repeat" description="WD" evidence="3">
    <location>
        <begin position="155"/>
        <end position="196"/>
    </location>
</feature>
<dbReference type="RefSeq" id="WP_042022869.1">
    <property type="nucleotide sequence ID" value="NZ_CDBW01000035.1"/>
</dbReference>
<evidence type="ECO:0000256" key="3">
    <source>
        <dbReference type="PROSITE-ProRule" id="PRU00221"/>
    </source>
</evidence>
<dbReference type="EMBL" id="MKFU01000017">
    <property type="protein sequence ID" value="OHY91992.1"/>
    <property type="molecule type" value="Genomic_DNA"/>
</dbReference>
<dbReference type="Proteomes" id="UP000179934">
    <property type="component" value="Unassembled WGS sequence"/>
</dbReference>
<dbReference type="PROSITE" id="PS00678">
    <property type="entry name" value="WD_REPEATS_1"/>
    <property type="match status" value="1"/>
</dbReference>
<dbReference type="InterPro" id="IPR001680">
    <property type="entry name" value="WD40_rpt"/>
</dbReference>